<comment type="caution">
    <text evidence="2">The sequence shown here is derived from an EMBL/GenBank/DDBJ whole genome shotgun (WGS) entry which is preliminary data.</text>
</comment>
<name>A0A3P1T7L7_9ACTN</name>
<dbReference type="EMBL" id="RQZG01000006">
    <property type="protein sequence ID" value="RRD05389.1"/>
    <property type="molecule type" value="Genomic_DNA"/>
</dbReference>
<dbReference type="InterPro" id="IPR003615">
    <property type="entry name" value="HNH_nuc"/>
</dbReference>
<evidence type="ECO:0000313" key="2">
    <source>
        <dbReference type="EMBL" id="RRD05389.1"/>
    </source>
</evidence>
<gene>
    <name evidence="2" type="ORF">EII34_06550</name>
</gene>
<reference evidence="2 3" key="1">
    <citation type="submission" date="2018-11" db="EMBL/GenBank/DDBJ databases">
        <title>Genomes From Bacteria Associated with the Canine Oral Cavity: a Test Case for Automated Genome-Based Taxonomic Assignment.</title>
        <authorList>
            <person name="Coil D.A."/>
            <person name="Jospin G."/>
            <person name="Darling A.E."/>
            <person name="Wallis C."/>
            <person name="Davis I.J."/>
            <person name="Harris S."/>
            <person name="Eisen J.A."/>
            <person name="Holcombe L.J."/>
            <person name="O'Flynn C."/>
        </authorList>
    </citation>
    <scope>NUCLEOTIDE SEQUENCE [LARGE SCALE GENOMIC DNA]</scope>
    <source>
        <strain evidence="2 3">OH887_COT-365</strain>
    </source>
</reference>
<proteinExistence type="predicted"/>
<sequence>MALPEIELREAAMRWLDAHPSPLVDFTWLTSFEFDGVRIPLVDRVRGIRAPKGLGAALSIKTVHTPDGENPPYEDTIGPDGLQRYKYQGTDPEAPDNVALRRAMLDRLPLIWFVGVAKARYQAIYPVHVIGDDPARHEFTLALDAAQRDLTPGMTEPDRRAWAERITKQRLHQPVFRARVLLAYEGRCSICRLRHTELLDAAHIIEDGLPRGNAVVPNGISLCKIHHAAYDANILGIRPDLTLHVRDDVLAEQDGWMLAGGIQGVHGKRLEILPRARTQHPDPSRLEERYARFLMA</sequence>
<organism evidence="2 3">
    <name type="scientific">Arachnia propionica</name>
    <dbReference type="NCBI Taxonomy" id="1750"/>
    <lineage>
        <taxon>Bacteria</taxon>
        <taxon>Bacillati</taxon>
        <taxon>Actinomycetota</taxon>
        <taxon>Actinomycetes</taxon>
        <taxon>Propionibacteriales</taxon>
        <taxon>Propionibacteriaceae</taxon>
        <taxon>Arachnia</taxon>
    </lineage>
</organism>
<dbReference type="Proteomes" id="UP000280819">
    <property type="component" value="Unassembled WGS sequence"/>
</dbReference>
<dbReference type="GO" id="GO:0004519">
    <property type="term" value="F:endonuclease activity"/>
    <property type="evidence" value="ECO:0007669"/>
    <property type="project" value="UniProtKB-KW"/>
</dbReference>
<feature type="domain" description="HNH nuclease" evidence="1">
    <location>
        <begin position="188"/>
        <end position="237"/>
    </location>
</feature>
<evidence type="ECO:0000313" key="3">
    <source>
        <dbReference type="Proteomes" id="UP000280819"/>
    </source>
</evidence>
<dbReference type="OrthoDB" id="4464809at2"/>
<keyword evidence="2" id="KW-0378">Hydrolase</keyword>
<accession>A0A3P1T7L7</accession>
<evidence type="ECO:0000259" key="1">
    <source>
        <dbReference type="Pfam" id="PF13391"/>
    </source>
</evidence>
<protein>
    <submittedName>
        <fullName evidence="2">HNH endonuclease</fullName>
    </submittedName>
</protein>
<keyword evidence="2" id="KW-0540">Nuclease</keyword>
<keyword evidence="2" id="KW-0255">Endonuclease</keyword>
<dbReference type="AlphaFoldDB" id="A0A3P1T7L7"/>
<dbReference type="Pfam" id="PF13391">
    <property type="entry name" value="HNH_2"/>
    <property type="match status" value="1"/>
</dbReference>
<dbReference type="RefSeq" id="WP_124844156.1">
    <property type="nucleotide sequence ID" value="NZ_RQZG01000006.1"/>
</dbReference>